<sequence length="283" mass="33330">MNINYKWLIEAAPDLPSFEQEKAIWNKIHAEYSKFTFSMTQNPKICEKLIHPSTDYDSFVIPNSPETKVLIPGCGSEIYLQKTLLGFCPQIGQIYCTDFSKTAIEQAKRNWQEVDGKNRLNNHQLVFEEIDSTKLTKQKPELQEQFNYVLVVNSVLSGDDRINRQMLAEFYQVLKPGGKLYGFFPTIFWDLEVAYLDKSKAHWLTDGTIDLPHSAWHDKEWKDRQIYYTPLRLNRIFKEIGFKRLSFEIDFDDSATAMNNLKNIYNIEEPDIYNWEFIVRLEK</sequence>
<evidence type="ECO:0000313" key="2">
    <source>
        <dbReference type="EMBL" id="MFB2876259.1"/>
    </source>
</evidence>
<dbReference type="Pfam" id="PF08242">
    <property type="entry name" value="Methyltransf_12"/>
    <property type="match status" value="1"/>
</dbReference>
<dbReference type="SUPFAM" id="SSF53335">
    <property type="entry name" value="S-adenosyl-L-methionine-dependent methyltransferases"/>
    <property type="match status" value="1"/>
</dbReference>
<dbReference type="InterPro" id="IPR013217">
    <property type="entry name" value="Methyltransf_12"/>
</dbReference>
<dbReference type="Gene3D" id="3.40.50.150">
    <property type="entry name" value="Vaccinia Virus protein VP39"/>
    <property type="match status" value="1"/>
</dbReference>
<name>A0ABV4X0F7_9CYAN</name>
<feature type="domain" description="Methyltransferase type 12" evidence="1">
    <location>
        <begin position="73"/>
        <end position="180"/>
    </location>
</feature>
<reference evidence="2 3" key="1">
    <citation type="submission" date="2024-09" db="EMBL/GenBank/DDBJ databases">
        <title>Floridaenema gen nov. (Aerosakkonemataceae, Aerosakkonematales ord. nov., Cyanobacteria) from benthic tropical and subtropical fresh waters, with the description of four new species.</title>
        <authorList>
            <person name="Moretto J.A."/>
            <person name="Berthold D.E."/>
            <person name="Lefler F.W."/>
            <person name="Huang I.-S."/>
            <person name="Laughinghouse H. IV."/>
        </authorList>
    </citation>
    <scope>NUCLEOTIDE SEQUENCE [LARGE SCALE GENOMIC DNA]</scope>
    <source>
        <strain evidence="2 3">BLCC-F46</strain>
    </source>
</reference>
<evidence type="ECO:0000313" key="3">
    <source>
        <dbReference type="Proteomes" id="UP001576774"/>
    </source>
</evidence>
<dbReference type="GO" id="GO:0032259">
    <property type="term" value="P:methylation"/>
    <property type="evidence" value="ECO:0007669"/>
    <property type="project" value="UniProtKB-KW"/>
</dbReference>
<proteinExistence type="predicted"/>
<dbReference type="CDD" id="cd02440">
    <property type="entry name" value="AdoMet_MTases"/>
    <property type="match status" value="1"/>
</dbReference>
<protein>
    <submittedName>
        <fullName evidence="2">Class I SAM-dependent methyltransferase</fullName>
        <ecNumber evidence="2">2.1.-.-</ecNumber>
    </submittedName>
</protein>
<comment type="caution">
    <text evidence="2">The sequence shown here is derived from an EMBL/GenBank/DDBJ whole genome shotgun (WGS) entry which is preliminary data.</text>
</comment>
<keyword evidence="2" id="KW-0808">Transferase</keyword>
<dbReference type="RefSeq" id="WP_413269398.1">
    <property type="nucleotide sequence ID" value="NZ_JBHFNQ010000045.1"/>
</dbReference>
<dbReference type="Proteomes" id="UP001576774">
    <property type="component" value="Unassembled WGS sequence"/>
</dbReference>
<accession>A0ABV4X0F7</accession>
<dbReference type="EC" id="2.1.-.-" evidence="2"/>
<keyword evidence="2" id="KW-0489">Methyltransferase</keyword>
<organism evidence="2 3">
    <name type="scientific">Floridaenema aerugineum BLCC-F46</name>
    <dbReference type="NCBI Taxonomy" id="3153654"/>
    <lineage>
        <taxon>Bacteria</taxon>
        <taxon>Bacillati</taxon>
        <taxon>Cyanobacteriota</taxon>
        <taxon>Cyanophyceae</taxon>
        <taxon>Oscillatoriophycideae</taxon>
        <taxon>Aerosakkonematales</taxon>
        <taxon>Aerosakkonemataceae</taxon>
        <taxon>Floridanema</taxon>
        <taxon>Floridanema aerugineum</taxon>
    </lineage>
</organism>
<dbReference type="EMBL" id="JBHFNQ010000045">
    <property type="protein sequence ID" value="MFB2876259.1"/>
    <property type="molecule type" value="Genomic_DNA"/>
</dbReference>
<dbReference type="GO" id="GO:0008168">
    <property type="term" value="F:methyltransferase activity"/>
    <property type="evidence" value="ECO:0007669"/>
    <property type="project" value="UniProtKB-KW"/>
</dbReference>
<evidence type="ECO:0000259" key="1">
    <source>
        <dbReference type="Pfam" id="PF08242"/>
    </source>
</evidence>
<gene>
    <name evidence="2" type="ORF">ACE1CC_05150</name>
</gene>
<keyword evidence="3" id="KW-1185">Reference proteome</keyword>
<dbReference type="InterPro" id="IPR029063">
    <property type="entry name" value="SAM-dependent_MTases_sf"/>
</dbReference>